<dbReference type="AlphaFoldDB" id="A0AAW0SDR6"/>
<dbReference type="Proteomes" id="UP001487740">
    <property type="component" value="Unassembled WGS sequence"/>
</dbReference>
<reference evidence="2 3" key="1">
    <citation type="submission" date="2023-03" db="EMBL/GenBank/DDBJ databases">
        <title>High-quality genome of Scylla paramamosain provides insights in environmental adaptation.</title>
        <authorList>
            <person name="Zhang L."/>
        </authorList>
    </citation>
    <scope>NUCLEOTIDE SEQUENCE [LARGE SCALE GENOMIC DNA]</scope>
    <source>
        <strain evidence="2">LZ_2023a</strain>
        <tissue evidence="2">Muscle</tissue>
    </source>
</reference>
<gene>
    <name evidence="2" type="ORF">O3P69_012381</name>
</gene>
<proteinExistence type="predicted"/>
<feature type="compositionally biased region" description="Polar residues" evidence="1">
    <location>
        <begin position="190"/>
        <end position="206"/>
    </location>
</feature>
<name>A0AAW0SDR6_SCYPA</name>
<protein>
    <submittedName>
        <fullName evidence="2">Uncharacterized protein</fullName>
    </submittedName>
</protein>
<accession>A0AAW0SDR6</accession>
<organism evidence="2 3">
    <name type="scientific">Scylla paramamosain</name>
    <name type="common">Mud crab</name>
    <dbReference type="NCBI Taxonomy" id="85552"/>
    <lineage>
        <taxon>Eukaryota</taxon>
        <taxon>Metazoa</taxon>
        <taxon>Ecdysozoa</taxon>
        <taxon>Arthropoda</taxon>
        <taxon>Crustacea</taxon>
        <taxon>Multicrustacea</taxon>
        <taxon>Malacostraca</taxon>
        <taxon>Eumalacostraca</taxon>
        <taxon>Eucarida</taxon>
        <taxon>Decapoda</taxon>
        <taxon>Pleocyemata</taxon>
        <taxon>Brachyura</taxon>
        <taxon>Eubrachyura</taxon>
        <taxon>Portunoidea</taxon>
        <taxon>Portunidae</taxon>
        <taxon>Portuninae</taxon>
        <taxon>Scylla</taxon>
    </lineage>
</organism>
<feature type="region of interest" description="Disordered" evidence="1">
    <location>
        <begin position="190"/>
        <end position="212"/>
    </location>
</feature>
<evidence type="ECO:0000313" key="3">
    <source>
        <dbReference type="Proteomes" id="UP001487740"/>
    </source>
</evidence>
<keyword evidence="3" id="KW-1185">Reference proteome</keyword>
<comment type="caution">
    <text evidence="2">The sequence shown here is derived from an EMBL/GenBank/DDBJ whole genome shotgun (WGS) entry which is preliminary data.</text>
</comment>
<evidence type="ECO:0000256" key="1">
    <source>
        <dbReference type="SAM" id="MobiDB-lite"/>
    </source>
</evidence>
<sequence>MEAAEWRRLLHLLKDARVRVTREYGSFSIPEETITEEEEWRELEDVTINLWGWNLTRCVSCQPQFVTYESDEEDEDEEEEDLKNLTCSTACCITTTATSTTACYTTITATTTQSLHHSLPKVVETKRRPLRVVPPVLCCIKCCTPAGGVVGVLHTGVVKGPSTSDKAAPQQSCTTKRVAGCRLCRQGSNMGNTSGRKTSGTDSGQLDDSAGSRERMAKLGQTHCWPGEWTQPRRCTCVSHGKELPCHCSSDAEEDIKENESCEASHTTFRNVLRHQHTPCLSAKSPPSTLNHLPKQYCSERAACPARHHTSTCHTFSSECHHPVLRSRTDVEASAEYMTDASCQRKCKLTIMGGFNCRELN</sequence>
<evidence type="ECO:0000313" key="2">
    <source>
        <dbReference type="EMBL" id="KAK8373263.1"/>
    </source>
</evidence>
<dbReference type="EMBL" id="JARAKH010001268">
    <property type="protein sequence ID" value="KAK8373263.1"/>
    <property type="molecule type" value="Genomic_DNA"/>
</dbReference>